<evidence type="ECO:0000313" key="5">
    <source>
        <dbReference type="Proteomes" id="UP000694388"/>
    </source>
</evidence>
<keyword evidence="1" id="KW-1133">Transmembrane helix</keyword>
<sequence length="235" mass="26733">MIVQHYLLFGLLVVFALSASHVSGSKMQSNVFYVKEGEDVLLPCNLSENHQELSNIKWRFNNTIVLYHTAVTTTKTTKQRGKFVGNLRKGIGTMLLEEVRAYEEGNYTADLHAGEFSDTCKLFLIVKKADGMHPTQSTSLPSSSILSGNIVNATSTQLTDDSDFMQPWKIYVCGVGLLLLVLLVTTMVLFVYHMRKQSLKKIKEDRRKDKNEDKSRAMYINTASRKYEDHCIYYN</sequence>
<feature type="signal peptide" evidence="2">
    <location>
        <begin position="1"/>
        <end position="24"/>
    </location>
</feature>
<dbReference type="SUPFAM" id="SSF48726">
    <property type="entry name" value="Immunoglobulin"/>
    <property type="match status" value="1"/>
</dbReference>
<dbReference type="Ensembl" id="ENSEBUT00000020606.1">
    <property type="protein sequence ID" value="ENSEBUP00000020030.1"/>
    <property type="gene ID" value="ENSEBUG00000012442.1"/>
</dbReference>
<dbReference type="PROSITE" id="PS50835">
    <property type="entry name" value="IG_LIKE"/>
    <property type="match status" value="1"/>
</dbReference>
<feature type="domain" description="Ig-like" evidence="3">
    <location>
        <begin position="34"/>
        <end position="108"/>
    </location>
</feature>
<evidence type="ECO:0000313" key="4">
    <source>
        <dbReference type="Ensembl" id="ENSEBUP00000020030.1"/>
    </source>
</evidence>
<evidence type="ECO:0000256" key="2">
    <source>
        <dbReference type="SAM" id="SignalP"/>
    </source>
</evidence>
<feature type="chain" id="PRO_5034844326" description="Ig-like domain-containing protein" evidence="2">
    <location>
        <begin position="25"/>
        <end position="235"/>
    </location>
</feature>
<dbReference type="AlphaFoldDB" id="A0A8C4QSQ3"/>
<reference evidence="4" key="1">
    <citation type="submission" date="2025-08" db="UniProtKB">
        <authorList>
            <consortium name="Ensembl"/>
        </authorList>
    </citation>
    <scope>IDENTIFICATION</scope>
</reference>
<dbReference type="InterPro" id="IPR007110">
    <property type="entry name" value="Ig-like_dom"/>
</dbReference>
<keyword evidence="5" id="KW-1185">Reference proteome</keyword>
<keyword evidence="1" id="KW-0812">Transmembrane</keyword>
<accession>A0A8C4QSQ3</accession>
<dbReference type="Gene3D" id="2.60.40.10">
    <property type="entry name" value="Immunoglobulins"/>
    <property type="match status" value="1"/>
</dbReference>
<dbReference type="InterPro" id="IPR003599">
    <property type="entry name" value="Ig_sub"/>
</dbReference>
<dbReference type="InterPro" id="IPR013783">
    <property type="entry name" value="Ig-like_fold"/>
</dbReference>
<evidence type="ECO:0000256" key="1">
    <source>
        <dbReference type="SAM" id="Phobius"/>
    </source>
</evidence>
<proteinExistence type="predicted"/>
<dbReference type="Proteomes" id="UP000694388">
    <property type="component" value="Unplaced"/>
</dbReference>
<reference evidence="4" key="2">
    <citation type="submission" date="2025-09" db="UniProtKB">
        <authorList>
            <consortium name="Ensembl"/>
        </authorList>
    </citation>
    <scope>IDENTIFICATION</scope>
</reference>
<dbReference type="InterPro" id="IPR036179">
    <property type="entry name" value="Ig-like_dom_sf"/>
</dbReference>
<feature type="transmembrane region" description="Helical" evidence="1">
    <location>
        <begin position="168"/>
        <end position="192"/>
    </location>
</feature>
<evidence type="ECO:0000259" key="3">
    <source>
        <dbReference type="PROSITE" id="PS50835"/>
    </source>
</evidence>
<protein>
    <recommendedName>
        <fullName evidence="3">Ig-like domain-containing protein</fullName>
    </recommendedName>
</protein>
<dbReference type="SMART" id="SM00409">
    <property type="entry name" value="IG"/>
    <property type="match status" value="1"/>
</dbReference>
<keyword evidence="2" id="KW-0732">Signal</keyword>
<keyword evidence="1" id="KW-0472">Membrane</keyword>
<name>A0A8C4QSQ3_EPTBU</name>
<organism evidence="4 5">
    <name type="scientific">Eptatretus burgeri</name>
    <name type="common">Inshore hagfish</name>
    <dbReference type="NCBI Taxonomy" id="7764"/>
    <lineage>
        <taxon>Eukaryota</taxon>
        <taxon>Metazoa</taxon>
        <taxon>Chordata</taxon>
        <taxon>Craniata</taxon>
        <taxon>Vertebrata</taxon>
        <taxon>Cyclostomata</taxon>
        <taxon>Myxini</taxon>
        <taxon>Myxiniformes</taxon>
        <taxon>Myxinidae</taxon>
        <taxon>Eptatretinae</taxon>
        <taxon>Eptatretus</taxon>
    </lineage>
</organism>